<sequence length="72" mass="8074">MHVYDVPSVYVPRYLGQISGPFATDELTLAFGSPNRSRRHVVPRLNPGSSRSIVIMDNAKIHAYPEQKDAIH</sequence>
<protein>
    <submittedName>
        <fullName evidence="1">Transposase</fullName>
    </submittedName>
</protein>
<proteinExistence type="predicted"/>
<name>A0A2P4XRG9_9STRA</name>
<keyword evidence="2" id="KW-1185">Reference proteome</keyword>
<dbReference type="EMBL" id="NCKW01008393">
    <property type="protein sequence ID" value="POM68117.1"/>
    <property type="molecule type" value="Genomic_DNA"/>
</dbReference>
<comment type="caution">
    <text evidence="1">The sequence shown here is derived from an EMBL/GenBank/DDBJ whole genome shotgun (WGS) entry which is preliminary data.</text>
</comment>
<organism evidence="1 2">
    <name type="scientific">Phytophthora palmivora</name>
    <dbReference type="NCBI Taxonomy" id="4796"/>
    <lineage>
        <taxon>Eukaryota</taxon>
        <taxon>Sar</taxon>
        <taxon>Stramenopiles</taxon>
        <taxon>Oomycota</taxon>
        <taxon>Peronosporomycetes</taxon>
        <taxon>Peronosporales</taxon>
        <taxon>Peronosporaceae</taxon>
        <taxon>Phytophthora</taxon>
    </lineage>
</organism>
<gene>
    <name evidence="1" type="ORF">PHPALM_15763</name>
</gene>
<evidence type="ECO:0000313" key="2">
    <source>
        <dbReference type="Proteomes" id="UP000237271"/>
    </source>
</evidence>
<dbReference type="AlphaFoldDB" id="A0A2P4XRG9"/>
<evidence type="ECO:0000313" key="1">
    <source>
        <dbReference type="EMBL" id="POM68117.1"/>
    </source>
</evidence>
<accession>A0A2P4XRG9</accession>
<dbReference type="Proteomes" id="UP000237271">
    <property type="component" value="Unassembled WGS sequence"/>
</dbReference>
<reference evidence="1 2" key="1">
    <citation type="journal article" date="2017" name="Genome Biol. Evol.">
        <title>Phytophthora megakarya and P. palmivora, closely related causal agents of cacao black pod rot, underwent increases in genome sizes and gene numbers by different mechanisms.</title>
        <authorList>
            <person name="Ali S.S."/>
            <person name="Shao J."/>
            <person name="Lary D.J."/>
            <person name="Kronmiller B."/>
            <person name="Shen D."/>
            <person name="Strem M.D."/>
            <person name="Amoako-Attah I."/>
            <person name="Akrofi A.Y."/>
            <person name="Begoude B.A."/>
            <person name="Ten Hoopen G.M."/>
            <person name="Coulibaly K."/>
            <person name="Kebe B.I."/>
            <person name="Melnick R.L."/>
            <person name="Guiltinan M.J."/>
            <person name="Tyler B.M."/>
            <person name="Meinhardt L.W."/>
            <person name="Bailey B.A."/>
        </authorList>
    </citation>
    <scope>NUCLEOTIDE SEQUENCE [LARGE SCALE GENOMIC DNA]</scope>
    <source>
        <strain evidence="2">sbr112.9</strain>
    </source>
</reference>